<proteinExistence type="predicted"/>
<comment type="caution">
    <text evidence="1">The sequence shown here is derived from an EMBL/GenBank/DDBJ whole genome shotgun (WGS) entry which is preliminary data.</text>
</comment>
<keyword evidence="2" id="KW-1185">Reference proteome</keyword>
<name>A0ABS2PH80_9BACL</name>
<dbReference type="Proteomes" id="UP000741863">
    <property type="component" value="Unassembled WGS sequence"/>
</dbReference>
<reference evidence="1 2" key="1">
    <citation type="submission" date="2021-01" db="EMBL/GenBank/DDBJ databases">
        <title>Genomic Encyclopedia of Type Strains, Phase IV (KMG-IV): sequencing the most valuable type-strain genomes for metagenomic binning, comparative biology and taxonomic classification.</title>
        <authorList>
            <person name="Goeker M."/>
        </authorList>
    </citation>
    <scope>NUCLEOTIDE SEQUENCE [LARGE SCALE GENOMIC DNA]</scope>
    <source>
        <strain evidence="1 2">DSM 25540</strain>
    </source>
</reference>
<evidence type="ECO:0000313" key="2">
    <source>
        <dbReference type="Proteomes" id="UP000741863"/>
    </source>
</evidence>
<dbReference type="RefSeq" id="WP_042420729.1">
    <property type="nucleotide sequence ID" value="NZ_JAFBEC010000017.1"/>
</dbReference>
<organism evidence="1 2">
    <name type="scientific">Geomicrobium sediminis</name>
    <dbReference type="NCBI Taxonomy" id="1347788"/>
    <lineage>
        <taxon>Bacteria</taxon>
        <taxon>Bacillati</taxon>
        <taxon>Bacillota</taxon>
        <taxon>Bacilli</taxon>
        <taxon>Bacillales</taxon>
        <taxon>Geomicrobium</taxon>
    </lineage>
</organism>
<evidence type="ECO:0000313" key="1">
    <source>
        <dbReference type="EMBL" id="MBM7634790.1"/>
    </source>
</evidence>
<accession>A0ABS2PH80</accession>
<protein>
    <submittedName>
        <fullName evidence="1">Uncharacterized protein</fullName>
    </submittedName>
</protein>
<dbReference type="EMBL" id="JAFBEC010000017">
    <property type="protein sequence ID" value="MBM7634790.1"/>
    <property type="molecule type" value="Genomic_DNA"/>
</dbReference>
<gene>
    <name evidence="1" type="ORF">JOD17_003916</name>
</gene>
<sequence>MAVTKDEVRQLVDRLTEENLDEVYNYLKDLLDNEEVELTDSEIEGIHDQDAYYANEEEASEVQKVKDLSSRGQL</sequence>